<organism evidence="1 2">
    <name type="scientific">Zunongwangia profunda (strain DSM 18752 / CCTCC AB 206139 / SM-A87)</name>
    <name type="common">Wangia profunda</name>
    <dbReference type="NCBI Taxonomy" id="655815"/>
    <lineage>
        <taxon>Bacteria</taxon>
        <taxon>Pseudomonadati</taxon>
        <taxon>Bacteroidota</taxon>
        <taxon>Flavobacteriia</taxon>
        <taxon>Flavobacteriales</taxon>
        <taxon>Flavobacteriaceae</taxon>
        <taxon>Zunongwangia</taxon>
    </lineage>
</organism>
<dbReference type="EMBL" id="CP001650">
    <property type="protein sequence ID" value="ADF52501.1"/>
    <property type="molecule type" value="Genomic_DNA"/>
</dbReference>
<dbReference type="Proteomes" id="UP000001654">
    <property type="component" value="Chromosome"/>
</dbReference>
<dbReference type="STRING" id="655815.ZPR_2176"/>
<evidence type="ECO:0000313" key="1">
    <source>
        <dbReference type="EMBL" id="ADF52501.1"/>
    </source>
</evidence>
<gene>
    <name evidence="1" type="ordered locus">ZPR_2176</name>
</gene>
<accession>D5BAY8</accession>
<sequence>MTFYILKLIILFGYRNPLEKKMLKQGWKPLNFDYGMQELGGD</sequence>
<name>D5BAY8_ZUNPS</name>
<reference evidence="1 2" key="1">
    <citation type="journal article" date="2010" name="BMC Genomics">
        <title>The complete genome of Zunongwangia profunda SM-A87 reveals its adaptation to the deep-sea environment and ecological role in sedimentary organic nitrogen degradation.</title>
        <authorList>
            <person name="Qin Q.L."/>
            <person name="Zhang X.Y."/>
            <person name="Wang X.M."/>
            <person name="Liu G.M."/>
            <person name="Chen X.L."/>
            <person name="Xie B.B."/>
            <person name="Dang H.Y."/>
            <person name="Zhou B.C."/>
            <person name="Yu J."/>
            <person name="Zhang Y.Z."/>
        </authorList>
    </citation>
    <scope>NUCLEOTIDE SEQUENCE [LARGE SCALE GENOMIC DNA]</scope>
    <source>
        <strain evidence="2">DSM 18752 / CCTCC AB 206139 / SM-A87</strain>
    </source>
</reference>
<dbReference type="KEGG" id="zpr:ZPR_2176"/>
<dbReference type="HOGENOM" id="CLU_3260220_0_0_10"/>
<dbReference type="RefSeq" id="WP_013071604.1">
    <property type="nucleotide sequence ID" value="NC_014041.1"/>
</dbReference>
<proteinExistence type="predicted"/>
<protein>
    <submittedName>
        <fullName evidence="1">Uncharacterized protein</fullName>
    </submittedName>
</protein>
<keyword evidence="2" id="KW-1185">Reference proteome</keyword>
<dbReference type="AlphaFoldDB" id="D5BAY8"/>
<evidence type="ECO:0000313" key="2">
    <source>
        <dbReference type="Proteomes" id="UP000001654"/>
    </source>
</evidence>